<sequence>MQKVLPFNHPTDSIDKTTPRTLCNLRENTRDDCSTSSRCCPINCRGPHSALYQGCPVYKFECEVTALRRRCGLSLRQAKGFHPGPSSADVTKSVHMSTLATTSASVVSSLPPTLSTTILTRSAASFLIPLLLGQYPFPI</sequence>
<protein>
    <submittedName>
        <fullName evidence="1">Uncharacterized protein</fullName>
    </submittedName>
</protein>
<reference evidence="1" key="1">
    <citation type="submission" date="2023-10" db="EMBL/GenBank/DDBJ databases">
        <title>Genome assemblies of two species of porcelain crab, Petrolisthes cinctipes and Petrolisthes manimaculis (Anomura: Porcellanidae).</title>
        <authorList>
            <person name="Angst P."/>
        </authorList>
    </citation>
    <scope>NUCLEOTIDE SEQUENCE</scope>
    <source>
        <strain evidence="1">PB745_01</strain>
        <tissue evidence="1">Gill</tissue>
    </source>
</reference>
<comment type="caution">
    <text evidence="1">The sequence shown here is derived from an EMBL/GenBank/DDBJ whole genome shotgun (WGS) entry which is preliminary data.</text>
</comment>
<proteinExistence type="predicted"/>
<name>A0AAE1GFK4_PETCI</name>
<organism evidence="1 2">
    <name type="scientific">Petrolisthes cinctipes</name>
    <name type="common">Flat porcelain crab</name>
    <dbReference type="NCBI Taxonomy" id="88211"/>
    <lineage>
        <taxon>Eukaryota</taxon>
        <taxon>Metazoa</taxon>
        <taxon>Ecdysozoa</taxon>
        <taxon>Arthropoda</taxon>
        <taxon>Crustacea</taxon>
        <taxon>Multicrustacea</taxon>
        <taxon>Malacostraca</taxon>
        <taxon>Eumalacostraca</taxon>
        <taxon>Eucarida</taxon>
        <taxon>Decapoda</taxon>
        <taxon>Pleocyemata</taxon>
        <taxon>Anomura</taxon>
        <taxon>Galatheoidea</taxon>
        <taxon>Porcellanidae</taxon>
        <taxon>Petrolisthes</taxon>
    </lineage>
</organism>
<accession>A0AAE1GFK4</accession>
<gene>
    <name evidence="1" type="ORF">Pcinc_005213</name>
</gene>
<evidence type="ECO:0000313" key="2">
    <source>
        <dbReference type="Proteomes" id="UP001286313"/>
    </source>
</evidence>
<evidence type="ECO:0000313" key="1">
    <source>
        <dbReference type="EMBL" id="KAK3890851.1"/>
    </source>
</evidence>
<dbReference type="EMBL" id="JAWQEG010000383">
    <property type="protein sequence ID" value="KAK3890851.1"/>
    <property type="molecule type" value="Genomic_DNA"/>
</dbReference>
<dbReference type="AlphaFoldDB" id="A0AAE1GFK4"/>
<dbReference type="Proteomes" id="UP001286313">
    <property type="component" value="Unassembled WGS sequence"/>
</dbReference>
<keyword evidence="2" id="KW-1185">Reference proteome</keyword>